<evidence type="ECO:0000313" key="2">
    <source>
        <dbReference type="Proteomes" id="UP000094622"/>
    </source>
</evidence>
<name>A0A1E3H0D5_9HYPH</name>
<evidence type="ECO:0000313" key="1">
    <source>
        <dbReference type="EMBL" id="ODN69808.1"/>
    </source>
</evidence>
<accession>A0A1E3H0D5</accession>
<sequence>MAARGGRTTDGAATAGLRNRGLSRAPFGPWSLARFAAVGLIVAGCASGPSDFADGIGFDVAAGSATAAQSPAEVARDRDRLLRTARGQAGAANAADDAMAPAMALAIIRQQQVEEARRLLEQQDASVEPAPSPAPVM</sequence>
<dbReference type="Proteomes" id="UP000094622">
    <property type="component" value="Unassembled WGS sequence"/>
</dbReference>
<dbReference type="AlphaFoldDB" id="A0A1E3H0D5"/>
<reference evidence="1 2" key="1">
    <citation type="submission" date="2016-07" db="EMBL/GenBank/DDBJ databases">
        <title>Draft Genome Sequence of Methylobrevis pamukkalensis PK2.</title>
        <authorList>
            <person name="Vasilenko O.V."/>
            <person name="Doronina N.V."/>
            <person name="Shmareva M.N."/>
            <person name="Tarlachkov S.V."/>
            <person name="Mustakhimov I."/>
            <person name="Trotsenko Y.A."/>
        </authorList>
    </citation>
    <scope>NUCLEOTIDE SEQUENCE [LARGE SCALE GENOMIC DNA]</scope>
    <source>
        <strain evidence="1 2">PK2</strain>
    </source>
</reference>
<dbReference type="RefSeq" id="WP_141703742.1">
    <property type="nucleotide sequence ID" value="NZ_MCRJ01000073.1"/>
</dbReference>
<comment type="caution">
    <text evidence="1">The sequence shown here is derived from an EMBL/GenBank/DDBJ whole genome shotgun (WGS) entry which is preliminary data.</text>
</comment>
<protein>
    <submittedName>
        <fullName evidence="1">Uncharacterized protein</fullName>
    </submittedName>
</protein>
<dbReference type="EMBL" id="MCRJ01000073">
    <property type="protein sequence ID" value="ODN69808.1"/>
    <property type="molecule type" value="Genomic_DNA"/>
</dbReference>
<organism evidence="1 2">
    <name type="scientific">Methylobrevis pamukkalensis</name>
    <dbReference type="NCBI Taxonomy" id="1439726"/>
    <lineage>
        <taxon>Bacteria</taxon>
        <taxon>Pseudomonadati</taxon>
        <taxon>Pseudomonadota</taxon>
        <taxon>Alphaproteobacteria</taxon>
        <taxon>Hyphomicrobiales</taxon>
        <taxon>Pleomorphomonadaceae</taxon>
        <taxon>Methylobrevis</taxon>
    </lineage>
</organism>
<keyword evidence="2" id="KW-1185">Reference proteome</keyword>
<gene>
    <name evidence="1" type="ORF">A6302_02891</name>
</gene>
<proteinExistence type="predicted"/>